<evidence type="ECO:0000256" key="9">
    <source>
        <dbReference type="HAMAP-Rule" id="MF_00161"/>
    </source>
</evidence>
<dbReference type="GO" id="GO:0005886">
    <property type="term" value="C:plasma membrane"/>
    <property type="evidence" value="ECO:0007669"/>
    <property type="project" value="UniProtKB-SubCell"/>
</dbReference>
<evidence type="ECO:0000256" key="2">
    <source>
        <dbReference type="ARBA" id="ARBA00022475"/>
    </source>
</evidence>
<keyword evidence="7 9" id="KW-1133">Transmembrane helix</keyword>
<dbReference type="PROSITE" id="PS00855">
    <property type="entry name" value="SPASE_II"/>
    <property type="match status" value="1"/>
</dbReference>
<evidence type="ECO:0000313" key="13">
    <source>
        <dbReference type="Proteomes" id="UP000479756"/>
    </source>
</evidence>
<dbReference type="InterPro" id="IPR001872">
    <property type="entry name" value="Peptidase_A8"/>
</dbReference>
<feature type="transmembrane region" description="Helical" evidence="9">
    <location>
        <begin position="125"/>
        <end position="151"/>
    </location>
</feature>
<keyword evidence="6 9" id="KW-0378">Hydrolase</keyword>
<comment type="pathway">
    <text evidence="9">Protein modification; lipoprotein biosynthesis (signal peptide cleavage).</text>
</comment>
<dbReference type="Pfam" id="PF01252">
    <property type="entry name" value="Peptidase_A8"/>
    <property type="match status" value="1"/>
</dbReference>
<dbReference type="GO" id="GO:0006508">
    <property type="term" value="P:proteolysis"/>
    <property type="evidence" value="ECO:0007669"/>
    <property type="project" value="UniProtKB-KW"/>
</dbReference>
<evidence type="ECO:0000256" key="7">
    <source>
        <dbReference type="ARBA" id="ARBA00022989"/>
    </source>
</evidence>
<evidence type="ECO:0000256" key="3">
    <source>
        <dbReference type="ARBA" id="ARBA00022670"/>
    </source>
</evidence>
<dbReference type="PANTHER" id="PTHR33695">
    <property type="entry name" value="LIPOPROTEIN SIGNAL PEPTIDASE"/>
    <property type="match status" value="1"/>
</dbReference>
<comment type="subcellular location">
    <subcellularLocation>
        <location evidence="9">Cell membrane</location>
        <topology evidence="9">Multi-pass membrane protein</topology>
    </subcellularLocation>
</comment>
<keyword evidence="2 9" id="KW-1003">Cell membrane</keyword>
<evidence type="ECO:0000256" key="1">
    <source>
        <dbReference type="ARBA" id="ARBA00006139"/>
    </source>
</evidence>
<dbReference type="NCBIfam" id="TIGR00077">
    <property type="entry name" value="lspA"/>
    <property type="match status" value="1"/>
</dbReference>
<evidence type="ECO:0000256" key="6">
    <source>
        <dbReference type="ARBA" id="ARBA00022801"/>
    </source>
</evidence>
<evidence type="ECO:0000256" key="8">
    <source>
        <dbReference type="ARBA" id="ARBA00023136"/>
    </source>
</evidence>
<comment type="function">
    <text evidence="9 10">This protein specifically catalyzes the removal of signal peptides from prolipoproteins.</text>
</comment>
<proteinExistence type="inferred from homology"/>
<comment type="similarity">
    <text evidence="1 9 11">Belongs to the peptidase A8 family.</text>
</comment>
<dbReference type="EMBL" id="JAAGWZ010000001">
    <property type="protein sequence ID" value="NEM90020.1"/>
    <property type="molecule type" value="Genomic_DNA"/>
</dbReference>
<dbReference type="PANTHER" id="PTHR33695:SF1">
    <property type="entry name" value="LIPOPROTEIN SIGNAL PEPTIDASE"/>
    <property type="match status" value="1"/>
</dbReference>
<name>A0A7C9TPB9_9MICO</name>
<dbReference type="UniPathway" id="UPA00665"/>
<dbReference type="EC" id="3.4.23.36" evidence="9"/>
<keyword evidence="3 9" id="KW-0645">Protease</keyword>
<reference evidence="12 13" key="1">
    <citation type="journal article" date="2014" name="Int. J. Syst. Evol. Microbiol.">
        <title>Description of Galbitalea soli gen. nov., sp. nov., and Frondihabitans sucicola sp. nov.</title>
        <authorList>
            <person name="Kim S.J."/>
            <person name="Lim J.M."/>
            <person name="Ahn J.H."/>
            <person name="Weon H.Y."/>
            <person name="Hamada M."/>
            <person name="Suzuki K."/>
            <person name="Ahn T.Y."/>
            <person name="Kwon S.W."/>
        </authorList>
    </citation>
    <scope>NUCLEOTIDE SEQUENCE [LARGE SCALE GENOMIC DNA]</scope>
    <source>
        <strain evidence="12 13">NBRC 108727</strain>
    </source>
</reference>
<keyword evidence="4 9" id="KW-0812">Transmembrane</keyword>
<keyword evidence="5 9" id="KW-0064">Aspartyl protease</keyword>
<feature type="active site" evidence="9">
    <location>
        <position position="136"/>
    </location>
</feature>
<dbReference type="GO" id="GO:0004190">
    <property type="term" value="F:aspartic-type endopeptidase activity"/>
    <property type="evidence" value="ECO:0007669"/>
    <property type="project" value="UniProtKB-UniRule"/>
</dbReference>
<dbReference type="AlphaFoldDB" id="A0A7C9TPB9"/>
<sequence>MSSRVLAVLAIVALGVYALDQGAKYLIVSSLAPDQQVSVIGQVLTFHFVKNSGAAFSLGSGMTWIFSIVATAVAVFIVIYARRIHSFGWGILFGMLLGGTLGNLTDRLFREPSFGQGHVVDFIQVIGFPAIFNIADSAIVCAMGLFIILTIRGVGLDGLRAQQRAALESSASSPNDTTAP</sequence>
<evidence type="ECO:0000256" key="5">
    <source>
        <dbReference type="ARBA" id="ARBA00022750"/>
    </source>
</evidence>
<dbReference type="HAMAP" id="MF_00161">
    <property type="entry name" value="LspA"/>
    <property type="match status" value="1"/>
</dbReference>
<protein>
    <recommendedName>
        <fullName evidence="9">Lipoprotein signal peptidase</fullName>
        <ecNumber evidence="9">3.4.23.36</ecNumber>
    </recommendedName>
    <alternativeName>
        <fullName evidence="9">Prolipoprotein signal peptidase</fullName>
    </alternativeName>
    <alternativeName>
        <fullName evidence="9">Signal peptidase II</fullName>
        <shortName evidence="9">SPase II</shortName>
    </alternativeName>
</protein>
<comment type="caution">
    <text evidence="12">The sequence shown here is derived from an EMBL/GenBank/DDBJ whole genome shotgun (WGS) entry which is preliminary data.</text>
</comment>
<keyword evidence="13" id="KW-1185">Reference proteome</keyword>
<comment type="caution">
    <text evidence="9">Lacks conserved residue(s) required for the propagation of feature annotation.</text>
</comment>
<evidence type="ECO:0000256" key="11">
    <source>
        <dbReference type="RuleBase" id="RU004181"/>
    </source>
</evidence>
<feature type="transmembrane region" description="Helical" evidence="9">
    <location>
        <begin position="87"/>
        <end position="105"/>
    </location>
</feature>
<dbReference type="PRINTS" id="PR00781">
    <property type="entry name" value="LIPOSIGPTASE"/>
</dbReference>
<keyword evidence="8 9" id="KW-0472">Membrane</keyword>
<organism evidence="12 13">
    <name type="scientific">Galbitalea soli</name>
    <dbReference type="NCBI Taxonomy" id="1268042"/>
    <lineage>
        <taxon>Bacteria</taxon>
        <taxon>Bacillati</taxon>
        <taxon>Actinomycetota</taxon>
        <taxon>Actinomycetes</taxon>
        <taxon>Micrococcales</taxon>
        <taxon>Microbacteriaceae</taxon>
        <taxon>Galbitalea</taxon>
    </lineage>
</organism>
<gene>
    <name evidence="9 12" type="primary">lspA</name>
    <name evidence="12" type="ORF">G3T37_01460</name>
</gene>
<accession>A0A7C9TPB9</accession>
<comment type="catalytic activity">
    <reaction evidence="9 10">
        <text>Release of signal peptides from bacterial membrane prolipoproteins. Hydrolyzes -Xaa-Yaa-Zaa-|-(S,diacylglyceryl)Cys-, in which Xaa is hydrophobic (preferably Leu), and Yaa (Ala or Ser) and Zaa (Gly or Ala) have small, neutral side chains.</text>
        <dbReference type="EC" id="3.4.23.36"/>
    </reaction>
</comment>
<evidence type="ECO:0000313" key="12">
    <source>
        <dbReference type="EMBL" id="NEM90020.1"/>
    </source>
</evidence>
<feature type="transmembrane region" description="Helical" evidence="9">
    <location>
        <begin position="61"/>
        <end position="80"/>
    </location>
</feature>
<evidence type="ECO:0000256" key="4">
    <source>
        <dbReference type="ARBA" id="ARBA00022692"/>
    </source>
</evidence>
<dbReference type="Proteomes" id="UP000479756">
    <property type="component" value="Unassembled WGS sequence"/>
</dbReference>
<feature type="active site" evidence="9">
    <location>
        <position position="121"/>
    </location>
</feature>
<evidence type="ECO:0000256" key="10">
    <source>
        <dbReference type="RuleBase" id="RU000594"/>
    </source>
</evidence>